<dbReference type="Pfam" id="PF00078">
    <property type="entry name" value="RVT_1"/>
    <property type="match status" value="1"/>
</dbReference>
<proteinExistence type="predicted"/>
<protein>
    <recommendedName>
        <fullName evidence="1">Reverse transcriptase domain-containing protein</fullName>
    </recommendedName>
</protein>
<accession>A0AAU9UIV5</accession>
<dbReference type="PANTHER" id="PTHR33332">
    <property type="entry name" value="REVERSE TRANSCRIPTASE DOMAIN-CONTAINING PROTEIN"/>
    <property type="match status" value="1"/>
</dbReference>
<dbReference type="PRINTS" id="PR01345">
    <property type="entry name" value="CERVTRCPTASE"/>
</dbReference>
<name>A0AAU9UIV5_EUPED</name>
<dbReference type="Proteomes" id="UP001153954">
    <property type="component" value="Unassembled WGS sequence"/>
</dbReference>
<dbReference type="AlphaFoldDB" id="A0AAU9UIV5"/>
<comment type="caution">
    <text evidence="2">The sequence shown here is derived from an EMBL/GenBank/DDBJ whole genome shotgun (WGS) entry which is preliminary data.</text>
</comment>
<dbReference type="PROSITE" id="PS50878">
    <property type="entry name" value="RT_POL"/>
    <property type="match status" value="1"/>
</dbReference>
<dbReference type="SUPFAM" id="SSF56672">
    <property type="entry name" value="DNA/RNA polymerases"/>
    <property type="match status" value="1"/>
</dbReference>
<feature type="domain" description="Reverse transcriptase" evidence="1">
    <location>
        <begin position="488"/>
        <end position="735"/>
    </location>
</feature>
<gene>
    <name evidence="2" type="ORF">EEDITHA_LOCUS12999</name>
</gene>
<evidence type="ECO:0000259" key="1">
    <source>
        <dbReference type="PROSITE" id="PS50878"/>
    </source>
</evidence>
<dbReference type="InterPro" id="IPR036691">
    <property type="entry name" value="Endo/exonu/phosph_ase_sf"/>
</dbReference>
<dbReference type="CDD" id="cd01650">
    <property type="entry name" value="RT_nLTR_like"/>
    <property type="match status" value="1"/>
</dbReference>
<dbReference type="InterPro" id="IPR000477">
    <property type="entry name" value="RT_dom"/>
</dbReference>
<evidence type="ECO:0000313" key="3">
    <source>
        <dbReference type="Proteomes" id="UP001153954"/>
    </source>
</evidence>
<dbReference type="GO" id="GO:0071897">
    <property type="term" value="P:DNA biosynthetic process"/>
    <property type="evidence" value="ECO:0007669"/>
    <property type="project" value="UniProtKB-ARBA"/>
</dbReference>
<sequence>MLEIYYQNVRGLRTKTDKLFKNILTTDYKVIALTETWLNSGVYDNEIIDSRYVVHRKDRICSNQSKRDGGGVLVAVSRDIISARVMSWETEDENLWVVLQIKDKDSIKRIGLCVVYMPPPVKVELLEKFLERVDNVIDSVDNVILLGDFNMGFVQWNKKENCLYVNPSNCNNALGYSLTDFMSVNNLYQFNSVGNCDGRQLDLVLSNFNNVKVSKAPDLLSALDAYHPNLLIAVEHSHSSYLRSNRRSHYSYFKADYSAIVREIRSLNWVQLLNDSHSVDTMVQIFYSHLYKIIETLVPKRKSKLAKYPVWFSQGLIRLISEKEKYRRRFSKYHNPRDNLEFKITRKRCHKLYDICFKEYRRKTELNIRKDPKQFWSYFKHLKGRDSSLPASMRLDDTMADSGSSIANLFAQHFSSIFTQTTHVVNNNIKRSTNVQQLPKFRFLEVEVLRKIKGLNIHKGMGPDNIPPIFVKRCGVAIALPLTMIFNRSLQEGIFPNVWKKARIVPVFKKDDRTDIKNYRPISILSCFSKLFESLVHSILARHFENLLDNSQHGFRGGLSVQTNLSNFITDLMVEVDKGNEIDAIYTDFSSAFDKVDHIILLNKLSQCGIGPCLLKWIESYLHQRPQTVVVNGFESAEYIARSGVPQGSHLGPLLFLAFINDITTVIRYSKCSLYADDLKIYRTVGSNVDVQLLQADLDGIVNWCNLNAMTLNAGKCFHVKFSRKKKPLVTGFSINNISLQQLTEIKDLGVIIDKKLTFKPHIDNVVKKAARSLGFIRRNTKGFSHNTKIILYNALVRSHLEFASVVWSPPYHIHSQRIESVQRTFTRNLAFLASGFSHRQPYYQRLSEFGMLSLRNRRIVTDLVFLHKVIHNEVKCSDLLEQICVRVPRLYPCRNNTNSRKIFYIPRARTNLGRQAPIFRICSEYNEILGIVPGIDIFGNSLTIFKKKLIDHLSVRSPVE</sequence>
<dbReference type="GO" id="GO:0003824">
    <property type="term" value="F:catalytic activity"/>
    <property type="evidence" value="ECO:0007669"/>
    <property type="project" value="InterPro"/>
</dbReference>
<dbReference type="EMBL" id="CAKOGL010000018">
    <property type="protein sequence ID" value="CAH2097821.1"/>
    <property type="molecule type" value="Genomic_DNA"/>
</dbReference>
<dbReference type="InterPro" id="IPR043502">
    <property type="entry name" value="DNA/RNA_pol_sf"/>
</dbReference>
<dbReference type="Pfam" id="PF03372">
    <property type="entry name" value="Exo_endo_phos"/>
    <property type="match status" value="1"/>
</dbReference>
<dbReference type="SUPFAM" id="SSF56219">
    <property type="entry name" value="DNase I-like"/>
    <property type="match status" value="1"/>
</dbReference>
<dbReference type="InterPro" id="IPR005135">
    <property type="entry name" value="Endo/exonuclease/phosphatase"/>
</dbReference>
<evidence type="ECO:0000313" key="2">
    <source>
        <dbReference type="EMBL" id="CAH2097821.1"/>
    </source>
</evidence>
<reference evidence="2" key="1">
    <citation type="submission" date="2022-03" db="EMBL/GenBank/DDBJ databases">
        <authorList>
            <person name="Tunstrom K."/>
        </authorList>
    </citation>
    <scope>NUCLEOTIDE SEQUENCE</scope>
</reference>
<dbReference type="Gene3D" id="3.60.10.10">
    <property type="entry name" value="Endonuclease/exonuclease/phosphatase"/>
    <property type="match status" value="1"/>
</dbReference>
<organism evidence="2 3">
    <name type="scientific">Euphydryas editha</name>
    <name type="common">Edith's checkerspot</name>
    <dbReference type="NCBI Taxonomy" id="104508"/>
    <lineage>
        <taxon>Eukaryota</taxon>
        <taxon>Metazoa</taxon>
        <taxon>Ecdysozoa</taxon>
        <taxon>Arthropoda</taxon>
        <taxon>Hexapoda</taxon>
        <taxon>Insecta</taxon>
        <taxon>Pterygota</taxon>
        <taxon>Neoptera</taxon>
        <taxon>Endopterygota</taxon>
        <taxon>Lepidoptera</taxon>
        <taxon>Glossata</taxon>
        <taxon>Ditrysia</taxon>
        <taxon>Papilionoidea</taxon>
        <taxon>Nymphalidae</taxon>
        <taxon>Nymphalinae</taxon>
        <taxon>Euphydryas</taxon>
    </lineage>
</organism>
<keyword evidence="3" id="KW-1185">Reference proteome</keyword>